<protein>
    <submittedName>
        <fullName evidence="2">Uncharacterized protein</fullName>
    </submittedName>
</protein>
<accession>A0A8D8X593</accession>
<name>A0A8D8X593_9HEMI</name>
<feature type="signal peptide" evidence="1">
    <location>
        <begin position="1"/>
        <end position="19"/>
    </location>
</feature>
<dbReference type="EMBL" id="HBUF01258822">
    <property type="protein sequence ID" value="CAG6682339.1"/>
    <property type="molecule type" value="Transcribed_RNA"/>
</dbReference>
<reference evidence="2" key="1">
    <citation type="submission" date="2021-05" db="EMBL/GenBank/DDBJ databases">
        <authorList>
            <person name="Alioto T."/>
            <person name="Alioto T."/>
            <person name="Gomez Garrido J."/>
        </authorList>
    </citation>
    <scope>NUCLEOTIDE SEQUENCE</scope>
</reference>
<feature type="chain" id="PRO_5034846148" evidence="1">
    <location>
        <begin position="20"/>
        <end position="243"/>
    </location>
</feature>
<organism evidence="2">
    <name type="scientific">Cacopsylla melanoneura</name>
    <dbReference type="NCBI Taxonomy" id="428564"/>
    <lineage>
        <taxon>Eukaryota</taxon>
        <taxon>Metazoa</taxon>
        <taxon>Ecdysozoa</taxon>
        <taxon>Arthropoda</taxon>
        <taxon>Hexapoda</taxon>
        <taxon>Insecta</taxon>
        <taxon>Pterygota</taxon>
        <taxon>Neoptera</taxon>
        <taxon>Paraneoptera</taxon>
        <taxon>Hemiptera</taxon>
        <taxon>Sternorrhyncha</taxon>
        <taxon>Psylloidea</taxon>
        <taxon>Psyllidae</taxon>
        <taxon>Psyllinae</taxon>
        <taxon>Cacopsylla</taxon>
    </lineage>
</organism>
<evidence type="ECO:0000313" key="2">
    <source>
        <dbReference type="EMBL" id="CAG6682339.1"/>
    </source>
</evidence>
<dbReference type="AlphaFoldDB" id="A0A8D8X593"/>
<proteinExistence type="predicted"/>
<evidence type="ECO:0000256" key="1">
    <source>
        <dbReference type="SAM" id="SignalP"/>
    </source>
</evidence>
<keyword evidence="1" id="KW-0732">Signal</keyword>
<sequence>MNFCFLSLLLASSICTLNAAGKADDNDDDYFSPEDWDSRETTPAPTETCIVLYRMKEKPNETMEDVLQNVAYVGRKLRIRKPLQDVVSAYRSVIPKILFPKPIIVRMVNFTRLDAWASSYRARNMYKEPWDLMVGVPSDPWCLKREVEDWANERKYKKVWFRNKDVLYHKKDYSKIYQVHDFDHLHYLHNKSIEHLVEVTAKPVEEIKTKNEHLVEVTAKPVEEILAKTKTEGGVTSTPPSEP</sequence>